<dbReference type="AlphaFoldDB" id="J4H5H0"/>
<organism evidence="1 2">
    <name type="scientific">Fibroporia radiculosa</name>
    <dbReference type="NCBI Taxonomy" id="599839"/>
    <lineage>
        <taxon>Eukaryota</taxon>
        <taxon>Fungi</taxon>
        <taxon>Dikarya</taxon>
        <taxon>Basidiomycota</taxon>
        <taxon>Agaricomycotina</taxon>
        <taxon>Agaricomycetes</taxon>
        <taxon>Polyporales</taxon>
        <taxon>Fibroporiaceae</taxon>
        <taxon>Fibroporia</taxon>
    </lineage>
</organism>
<accession>J4H5H0</accession>
<sequence length="302" mass="34363">MLALRSIAALTWYKKGIVLVDRLVREANHSLPKAAQQKNVEDIPVTDSTFDAWTGTPVPPDHELSGIQETVKLVTPQEYPEEPPIIPAWTGTSVIPNDIEFEATSESAKTEDIPALAHLHTPSSHPGRIHILFSQSNSPVSQPPTQANPEPGVFWVHMYGKAQTQIFMRTRDEWWLLMRQLSRHPYAREYVLLVLTPTDMRWVTREQVKAFYEHIRERRRVRKEKRLAETKVPFPTTEDDELPASSASLEVCHVSELGELDAPYAGQLAFARTTFAPTVKSVRIYNNCAIWWYGRARSQSIS</sequence>
<dbReference type="Proteomes" id="UP000006352">
    <property type="component" value="Unassembled WGS sequence"/>
</dbReference>
<evidence type="ECO:0000313" key="1">
    <source>
        <dbReference type="EMBL" id="CCM06724.1"/>
    </source>
</evidence>
<dbReference type="GeneID" id="24101624"/>
<dbReference type="EMBL" id="HE797468">
    <property type="protein sequence ID" value="CCM06724.1"/>
    <property type="molecule type" value="Genomic_DNA"/>
</dbReference>
<dbReference type="InParanoid" id="J4H5H0"/>
<protein>
    <submittedName>
        <fullName evidence="1">Uncharacterized protein</fullName>
    </submittedName>
</protein>
<proteinExistence type="predicted"/>
<dbReference type="RefSeq" id="XP_012186007.1">
    <property type="nucleotide sequence ID" value="XM_012330617.1"/>
</dbReference>
<keyword evidence="2" id="KW-1185">Reference proteome</keyword>
<dbReference type="HOGENOM" id="CLU_921453_0_0_1"/>
<gene>
    <name evidence="1" type="ORF">FIBRA_09018</name>
</gene>
<reference evidence="1 2" key="1">
    <citation type="journal article" date="2012" name="Appl. Environ. Microbiol.">
        <title>Short-read sequencing for genomic analysis of the brown rot fungus Fibroporia radiculosa.</title>
        <authorList>
            <person name="Tang J.D."/>
            <person name="Perkins A.D."/>
            <person name="Sonstegard T.S."/>
            <person name="Schroeder S.G."/>
            <person name="Burgess S.C."/>
            <person name="Diehl S.V."/>
        </authorList>
    </citation>
    <scope>NUCLEOTIDE SEQUENCE [LARGE SCALE GENOMIC DNA]</scope>
    <source>
        <strain evidence="1 2">TFFH 294</strain>
    </source>
</reference>
<evidence type="ECO:0000313" key="2">
    <source>
        <dbReference type="Proteomes" id="UP000006352"/>
    </source>
</evidence>
<name>J4H5H0_9APHY</name>